<proteinExistence type="predicted"/>
<evidence type="ECO:0000313" key="1">
    <source>
        <dbReference type="EMBL" id="KID56021.1"/>
    </source>
</evidence>
<reference evidence="1 2" key="1">
    <citation type="submission" date="2014-12" db="EMBL/GenBank/DDBJ databases">
        <title>Draft Genome Sequence of Pseudoalteromonas luteoviolacea HI1.</title>
        <authorList>
            <person name="Asahina A.Y."/>
            <person name="Hadfield M.G."/>
        </authorList>
    </citation>
    <scope>NUCLEOTIDE SEQUENCE [LARGE SCALE GENOMIC DNA]</scope>
    <source>
        <strain evidence="1 2">HI1</strain>
    </source>
</reference>
<dbReference type="CDD" id="cd14254">
    <property type="entry name" value="Dockerin_II"/>
    <property type="match status" value="1"/>
</dbReference>
<gene>
    <name evidence="1" type="ORF">JF50_17040</name>
</gene>
<dbReference type="Gene3D" id="2.60.40.4130">
    <property type="match status" value="1"/>
</dbReference>
<comment type="caution">
    <text evidence="1">The sequence shown here is derived from an EMBL/GenBank/DDBJ whole genome shotgun (WGS) entry which is preliminary data.</text>
</comment>
<protein>
    <recommendedName>
        <fullName evidence="3">Dockerin domain-containing protein</fullName>
    </recommendedName>
</protein>
<organism evidence="1 2">
    <name type="scientific">Pseudoalteromonas luteoviolacea</name>
    <dbReference type="NCBI Taxonomy" id="43657"/>
    <lineage>
        <taxon>Bacteria</taxon>
        <taxon>Pseudomonadati</taxon>
        <taxon>Pseudomonadota</taxon>
        <taxon>Gammaproteobacteria</taxon>
        <taxon>Alteromonadales</taxon>
        <taxon>Pseudoalteromonadaceae</taxon>
        <taxon>Pseudoalteromonas</taxon>
    </lineage>
</organism>
<evidence type="ECO:0008006" key="3">
    <source>
        <dbReference type="Google" id="ProtNLM"/>
    </source>
</evidence>
<dbReference type="SUPFAM" id="SSF63446">
    <property type="entry name" value="Type I dockerin domain"/>
    <property type="match status" value="1"/>
</dbReference>
<dbReference type="InterPro" id="IPR036439">
    <property type="entry name" value="Dockerin_dom_sf"/>
</dbReference>
<dbReference type="PROSITE" id="PS00018">
    <property type="entry name" value="EF_HAND_1"/>
    <property type="match status" value="2"/>
</dbReference>
<evidence type="ECO:0000313" key="2">
    <source>
        <dbReference type="Proteomes" id="UP000031327"/>
    </source>
</evidence>
<dbReference type="RefSeq" id="WP_039610593.1">
    <property type="nucleotide sequence ID" value="NZ_JWIC01000007.1"/>
</dbReference>
<dbReference type="InterPro" id="IPR018247">
    <property type="entry name" value="EF_Hand_1_Ca_BS"/>
</dbReference>
<dbReference type="Proteomes" id="UP000031327">
    <property type="component" value="Unassembled WGS sequence"/>
</dbReference>
<dbReference type="AlphaFoldDB" id="A0A0C1Q612"/>
<dbReference type="OrthoDB" id="6091599at2"/>
<accession>A0A0C1Q612</accession>
<dbReference type="GO" id="GO:0000272">
    <property type="term" value="P:polysaccharide catabolic process"/>
    <property type="evidence" value="ECO:0007669"/>
    <property type="project" value="InterPro"/>
</dbReference>
<name>A0A0C1Q612_9GAMM</name>
<dbReference type="EMBL" id="JWIC01000007">
    <property type="protein sequence ID" value="KID56021.1"/>
    <property type="molecule type" value="Genomic_DNA"/>
</dbReference>
<sequence>MPILKKHTKSKLNTVRKFSRNLLLMSMFSLPMIGQATTPEPVGGEFTINIPSEYPVANPTITRLENGNRLVSWADNADSMFGMHSLNAQLYTPDGFKSGSISQLSAANKGGKVVALDGGGFLTVSIQEEPKLEFVIQKFDNNANPIGTEQRFDIFNGQYNDVAAPHRYYRLSQLPNNKVAVAFVSYSQNPEKNIFTSIIDANENITIESTQLVASSVNDHTGLQIKTLQDGNYAILWTSKEHSIAKSHVQSFNNQGIPVSNAITVDYINVLLDGEYPGTLAATNDGFLVVLPSQTGPIAYSYTSDGQLKGSKIEVYLSEFETIEQNLATTTLKDGRIIITFMTNKGLQAQALNQDGTKNGDVFTISASMVDMQSLVFPSIDELANGYLFVTWVYTHNVSRGYVNDVRGQLLKVDTQLVNGVTATLPTRSIFVGNTFEIPLSIEGTNIYGVDTVLSMNGTQVAQFSDGLYGEFLPSYERLTIPVNVTGERWESALSLKSPYKAKTGKGHYGTASLIANNPGTVTVTVQSQFTDENGQYIYQSQDNYTVTVLESVLISGSVASLAPDGDFSNFTITINGEIVKINPDGSFSVQAGIGEATLTFSAPGYLSKEQSITLSPNQANVDLGEIDLVAGDSNGNDKIDIGDLTKLLGAYRTTSTDPNYSIGVDFNRDNKVDLQDLTLLGKNFGKQAQ</sequence>